<sequence length="66" mass="7046">MSEHETEKSTGVPDEQLPPDLVPGEDNPLAEGLPDGEGEGLLEEGKDAEEMADRREKASGPAEETE</sequence>
<dbReference type="RefSeq" id="WP_179530649.1">
    <property type="nucleotide sequence ID" value="NZ_BAAAPP010000012.1"/>
</dbReference>
<evidence type="ECO:0000313" key="3">
    <source>
        <dbReference type="Proteomes" id="UP000537326"/>
    </source>
</evidence>
<dbReference type="AlphaFoldDB" id="A0A7Y9YED1"/>
<feature type="region of interest" description="Disordered" evidence="1">
    <location>
        <begin position="1"/>
        <end position="66"/>
    </location>
</feature>
<accession>A0A7Y9YED1</accession>
<proteinExistence type="predicted"/>
<name>A0A7Y9YED1_9ACTN</name>
<evidence type="ECO:0000256" key="1">
    <source>
        <dbReference type="SAM" id="MobiDB-lite"/>
    </source>
</evidence>
<dbReference type="Proteomes" id="UP000537326">
    <property type="component" value="Unassembled WGS sequence"/>
</dbReference>
<keyword evidence="3" id="KW-1185">Reference proteome</keyword>
<gene>
    <name evidence="2" type="ORF">BKA05_001232</name>
</gene>
<evidence type="ECO:0000313" key="2">
    <source>
        <dbReference type="EMBL" id="NYI09717.1"/>
    </source>
</evidence>
<dbReference type="EMBL" id="JACBZI010000001">
    <property type="protein sequence ID" value="NYI09717.1"/>
    <property type="molecule type" value="Genomic_DNA"/>
</dbReference>
<feature type="compositionally biased region" description="Basic and acidic residues" evidence="1">
    <location>
        <begin position="43"/>
        <end position="58"/>
    </location>
</feature>
<reference evidence="2 3" key="1">
    <citation type="submission" date="2020-07" db="EMBL/GenBank/DDBJ databases">
        <title>Sequencing the genomes of 1000 actinobacteria strains.</title>
        <authorList>
            <person name="Klenk H.-P."/>
        </authorList>
    </citation>
    <scope>NUCLEOTIDE SEQUENCE [LARGE SCALE GENOMIC DNA]</scope>
    <source>
        <strain evidence="2 3">DSM 18248</strain>
    </source>
</reference>
<comment type="caution">
    <text evidence="2">The sequence shown here is derived from an EMBL/GenBank/DDBJ whole genome shotgun (WGS) entry which is preliminary data.</text>
</comment>
<organism evidence="2 3">
    <name type="scientific">Nocardioides marinus</name>
    <dbReference type="NCBI Taxonomy" id="374514"/>
    <lineage>
        <taxon>Bacteria</taxon>
        <taxon>Bacillati</taxon>
        <taxon>Actinomycetota</taxon>
        <taxon>Actinomycetes</taxon>
        <taxon>Propionibacteriales</taxon>
        <taxon>Nocardioidaceae</taxon>
        <taxon>Nocardioides</taxon>
    </lineage>
</organism>
<protein>
    <submittedName>
        <fullName evidence="2">Uncharacterized protein</fullName>
    </submittedName>
</protein>